<evidence type="ECO:0000313" key="3">
    <source>
        <dbReference type="Proteomes" id="UP001620514"/>
    </source>
</evidence>
<dbReference type="SUPFAM" id="SSF159941">
    <property type="entry name" value="MM3350-like"/>
    <property type="match status" value="1"/>
</dbReference>
<protein>
    <recommendedName>
        <fullName evidence="1">Plasmid pRiA4b Orf3-like domain-containing protein</fullName>
    </recommendedName>
</protein>
<dbReference type="Gene3D" id="3.10.290.30">
    <property type="entry name" value="MM3350-like"/>
    <property type="match status" value="1"/>
</dbReference>
<evidence type="ECO:0000259" key="1">
    <source>
        <dbReference type="Pfam" id="PF07929"/>
    </source>
</evidence>
<dbReference type="EMBL" id="JBIYDN010000033">
    <property type="protein sequence ID" value="MFK4447343.1"/>
    <property type="molecule type" value="Genomic_DNA"/>
</dbReference>
<dbReference type="Pfam" id="PF07929">
    <property type="entry name" value="PRiA4_ORF3"/>
    <property type="match status" value="1"/>
</dbReference>
<reference evidence="2 3" key="1">
    <citation type="submission" date="2024-11" db="EMBL/GenBank/DDBJ databases">
        <title>Using genomics to understand microbial adaptation to soil warming.</title>
        <authorList>
            <person name="Deangelis K.M. PhD."/>
        </authorList>
    </citation>
    <scope>NUCLEOTIDE SEQUENCE [LARGE SCALE GENOMIC DNA]</scope>
    <source>
        <strain evidence="2 3">GAS97</strain>
    </source>
</reference>
<organism evidence="2 3">
    <name type="scientific">Caballeronia udeis</name>
    <dbReference type="NCBI Taxonomy" id="1232866"/>
    <lineage>
        <taxon>Bacteria</taxon>
        <taxon>Pseudomonadati</taxon>
        <taxon>Pseudomonadota</taxon>
        <taxon>Betaproteobacteria</taxon>
        <taxon>Burkholderiales</taxon>
        <taxon>Burkholderiaceae</taxon>
        <taxon>Caballeronia</taxon>
    </lineage>
</organism>
<dbReference type="InterPro" id="IPR012912">
    <property type="entry name" value="Plasmid_pRiA4b_Orf3-like"/>
</dbReference>
<gene>
    <name evidence="2" type="ORF">ABH943_007379</name>
</gene>
<comment type="caution">
    <text evidence="2">The sequence shown here is derived from an EMBL/GenBank/DDBJ whole genome shotgun (WGS) entry which is preliminary data.</text>
</comment>
<feature type="domain" description="Plasmid pRiA4b Orf3-like" evidence="1">
    <location>
        <begin position="1"/>
        <end position="43"/>
    </location>
</feature>
<feature type="non-terminal residue" evidence="2">
    <location>
        <position position="1"/>
    </location>
</feature>
<dbReference type="InterPro" id="IPR024047">
    <property type="entry name" value="MM3350-like_sf"/>
</dbReference>
<sequence>EDVGGGPGYIEFLEAITDPSHEDHEQLLEWCGGSFDPDAFDLAAVNERLSEFEF</sequence>
<proteinExistence type="predicted"/>
<accession>A0ABW8MUD9</accession>
<evidence type="ECO:0000313" key="2">
    <source>
        <dbReference type="EMBL" id="MFK4447343.1"/>
    </source>
</evidence>
<dbReference type="PANTHER" id="PTHR41878">
    <property type="entry name" value="LEXA REPRESSOR-RELATED"/>
    <property type="match status" value="1"/>
</dbReference>
<keyword evidence="3" id="KW-1185">Reference proteome</keyword>
<name>A0ABW8MUD9_9BURK</name>
<dbReference type="PANTHER" id="PTHR41878:SF1">
    <property type="entry name" value="TNPR PROTEIN"/>
    <property type="match status" value="1"/>
</dbReference>
<dbReference type="Proteomes" id="UP001620514">
    <property type="component" value="Unassembled WGS sequence"/>
</dbReference>